<evidence type="ECO:0000313" key="1">
    <source>
        <dbReference type="EMBL" id="TKZ15407.1"/>
    </source>
</evidence>
<evidence type="ECO:0008006" key="3">
    <source>
        <dbReference type="Google" id="ProtNLM"/>
    </source>
</evidence>
<name>A0A4U7MRX3_9RHOB</name>
<dbReference type="EMBL" id="SULI01000072">
    <property type="protein sequence ID" value="TKZ15407.1"/>
    <property type="molecule type" value="Genomic_DNA"/>
</dbReference>
<keyword evidence="2" id="KW-1185">Reference proteome</keyword>
<gene>
    <name evidence="1" type="ORF">FAP39_17385</name>
</gene>
<proteinExistence type="predicted"/>
<dbReference type="AlphaFoldDB" id="A0A4U7MRX3"/>
<feature type="non-terminal residue" evidence="1">
    <location>
        <position position="62"/>
    </location>
</feature>
<reference evidence="1 2" key="1">
    <citation type="submission" date="2019-04" db="EMBL/GenBank/DDBJ databases">
        <title>Genome sequence of Pelagicola litoralis CL-ES2.</title>
        <authorList>
            <person name="Cao J."/>
        </authorList>
    </citation>
    <scope>NUCLEOTIDE SEQUENCE [LARGE SCALE GENOMIC DNA]</scope>
    <source>
        <strain evidence="1 2">CL-ES2</strain>
    </source>
</reference>
<accession>A0A4U7MRX3</accession>
<organism evidence="1 2">
    <name type="scientific">Shimia litoralis</name>
    <dbReference type="NCBI Taxonomy" id="420403"/>
    <lineage>
        <taxon>Bacteria</taxon>
        <taxon>Pseudomonadati</taxon>
        <taxon>Pseudomonadota</taxon>
        <taxon>Alphaproteobacteria</taxon>
        <taxon>Rhodobacterales</taxon>
        <taxon>Roseobacteraceae</taxon>
    </lineage>
</organism>
<dbReference type="RefSeq" id="WP_138017631.1">
    <property type="nucleotide sequence ID" value="NZ_SULI01000072.1"/>
</dbReference>
<dbReference type="Proteomes" id="UP000306575">
    <property type="component" value="Unassembled WGS sequence"/>
</dbReference>
<dbReference type="OrthoDB" id="7756983at2"/>
<sequence length="62" mass="6561">MAEKRVSVRLAAVGGRQVRTELEGVGKAGERGFGTLSREMEAANKRMAAFSRRVKVAAAAAV</sequence>
<protein>
    <recommendedName>
        <fullName evidence="3">Phage tail tape measure protein</fullName>
    </recommendedName>
</protein>
<comment type="caution">
    <text evidence="1">The sequence shown here is derived from an EMBL/GenBank/DDBJ whole genome shotgun (WGS) entry which is preliminary data.</text>
</comment>
<evidence type="ECO:0000313" key="2">
    <source>
        <dbReference type="Proteomes" id="UP000306575"/>
    </source>
</evidence>